<evidence type="ECO:0000256" key="6">
    <source>
        <dbReference type="ARBA" id="ARBA00023136"/>
    </source>
</evidence>
<evidence type="ECO:0000256" key="3">
    <source>
        <dbReference type="ARBA" id="ARBA00022692"/>
    </source>
</evidence>
<name>A0A1W1BW77_9ZZZZ</name>
<keyword evidence="2" id="KW-0813">Transport</keyword>
<keyword evidence="6 7" id="KW-0472">Membrane</keyword>
<comment type="subcellular location">
    <subcellularLocation>
        <location evidence="1">Membrane</location>
        <topology evidence="1">Multi-pass membrane protein</topology>
    </subcellularLocation>
</comment>
<keyword evidence="5" id="KW-0408">Iron</keyword>
<feature type="transmembrane region" description="Helical" evidence="7">
    <location>
        <begin position="136"/>
        <end position="155"/>
    </location>
</feature>
<dbReference type="Pfam" id="PF01794">
    <property type="entry name" value="Ferric_reduct"/>
    <property type="match status" value="1"/>
</dbReference>
<accession>A0A1W1BW77</accession>
<dbReference type="GO" id="GO:0010181">
    <property type="term" value="F:FMN binding"/>
    <property type="evidence" value="ECO:0007669"/>
    <property type="project" value="TreeGrafter"/>
</dbReference>
<dbReference type="GO" id="GO:0020037">
    <property type="term" value="F:heme binding"/>
    <property type="evidence" value="ECO:0007669"/>
    <property type="project" value="TreeGrafter"/>
</dbReference>
<evidence type="ECO:0000259" key="8">
    <source>
        <dbReference type="Pfam" id="PF01794"/>
    </source>
</evidence>
<feature type="transmembrane region" description="Helical" evidence="7">
    <location>
        <begin position="105"/>
        <end position="124"/>
    </location>
</feature>
<dbReference type="AlphaFoldDB" id="A0A1W1BW77"/>
<proteinExistence type="inferred from homology"/>
<evidence type="ECO:0000256" key="7">
    <source>
        <dbReference type="SAM" id="Phobius"/>
    </source>
</evidence>
<dbReference type="PANTHER" id="PTHR36964">
    <property type="entry name" value="PROTEIN-METHIONINE-SULFOXIDE REDUCTASE HEME-BINDING SUBUNIT MSRQ"/>
    <property type="match status" value="1"/>
</dbReference>
<dbReference type="GO" id="GO:0005886">
    <property type="term" value="C:plasma membrane"/>
    <property type="evidence" value="ECO:0007669"/>
    <property type="project" value="TreeGrafter"/>
</dbReference>
<dbReference type="PANTHER" id="PTHR36964:SF1">
    <property type="entry name" value="PROTEIN-METHIONINE-SULFOXIDE REDUCTASE HEME-BINDING SUBUNIT MSRQ"/>
    <property type="match status" value="1"/>
</dbReference>
<evidence type="ECO:0000313" key="9">
    <source>
        <dbReference type="EMBL" id="SFV57734.1"/>
    </source>
</evidence>
<evidence type="ECO:0000256" key="1">
    <source>
        <dbReference type="ARBA" id="ARBA00004141"/>
    </source>
</evidence>
<keyword evidence="3 7" id="KW-0812">Transmembrane</keyword>
<keyword evidence="4 7" id="KW-1133">Transmembrane helix</keyword>
<evidence type="ECO:0000256" key="5">
    <source>
        <dbReference type="ARBA" id="ARBA00023004"/>
    </source>
</evidence>
<feature type="transmembrane region" description="Helical" evidence="7">
    <location>
        <begin position="161"/>
        <end position="179"/>
    </location>
</feature>
<evidence type="ECO:0000256" key="2">
    <source>
        <dbReference type="ARBA" id="ARBA00022448"/>
    </source>
</evidence>
<reference evidence="9" key="1">
    <citation type="submission" date="2016-10" db="EMBL/GenBank/DDBJ databases">
        <authorList>
            <person name="de Groot N.N."/>
        </authorList>
    </citation>
    <scope>NUCLEOTIDE SEQUENCE</scope>
</reference>
<gene>
    <name evidence="9" type="ORF">MNB_SUP05-5-743</name>
</gene>
<dbReference type="HAMAP" id="MF_01207">
    <property type="entry name" value="MsrQ"/>
    <property type="match status" value="1"/>
</dbReference>
<feature type="domain" description="Ferric oxidoreductase" evidence="8">
    <location>
        <begin position="36"/>
        <end position="147"/>
    </location>
</feature>
<feature type="transmembrane region" description="Helical" evidence="7">
    <location>
        <begin position="68"/>
        <end position="85"/>
    </location>
</feature>
<protein>
    <submittedName>
        <fullName evidence="9">FIG001196: Membrane protein YedZ</fullName>
    </submittedName>
</protein>
<dbReference type="EMBL" id="FPHJ01000023">
    <property type="protein sequence ID" value="SFV57734.1"/>
    <property type="molecule type" value="Genomic_DNA"/>
</dbReference>
<sequence length="181" mass="21499">MKLFLFILLSLPFDFLVWDIINENFIDPIEEITNPTGEWALRFLLLTLAISPLNKITKISLIKYRRMFGLMSFFYAVLHLGIFLIDKEFSLTLVFADIFKRPYITIGFSAFILMFLLTITSNSFSIKKLKNKWKKLHNLIYLISLLVIVHFYWQVKSWQDIEPLIYTSITLFLLGIRYVKR</sequence>
<dbReference type="GO" id="GO:0016679">
    <property type="term" value="F:oxidoreductase activity, acting on diphenols and related substances as donors"/>
    <property type="evidence" value="ECO:0007669"/>
    <property type="project" value="TreeGrafter"/>
</dbReference>
<organism evidence="9">
    <name type="scientific">hydrothermal vent metagenome</name>
    <dbReference type="NCBI Taxonomy" id="652676"/>
    <lineage>
        <taxon>unclassified sequences</taxon>
        <taxon>metagenomes</taxon>
        <taxon>ecological metagenomes</taxon>
    </lineage>
</organism>
<dbReference type="InterPro" id="IPR013130">
    <property type="entry name" value="Fe3_Rdtase_TM_dom"/>
</dbReference>
<dbReference type="InterPro" id="IPR022837">
    <property type="entry name" value="MsrQ-like"/>
</dbReference>
<evidence type="ECO:0000256" key="4">
    <source>
        <dbReference type="ARBA" id="ARBA00022989"/>
    </source>
</evidence>